<keyword evidence="2" id="KW-0472">Membrane</keyword>
<keyword evidence="2" id="KW-0812">Transmembrane</keyword>
<name>A0AAQ1MCC4_9FIRM</name>
<gene>
    <name evidence="4" type="ORF">SAMN05444424_0965</name>
</gene>
<keyword evidence="3" id="KW-0732">Signal</keyword>
<evidence type="ECO:0000313" key="5">
    <source>
        <dbReference type="Proteomes" id="UP000184089"/>
    </source>
</evidence>
<evidence type="ECO:0000256" key="2">
    <source>
        <dbReference type="SAM" id="Phobius"/>
    </source>
</evidence>
<feature type="compositionally biased region" description="Acidic residues" evidence="1">
    <location>
        <begin position="529"/>
        <end position="543"/>
    </location>
</feature>
<evidence type="ECO:0000256" key="1">
    <source>
        <dbReference type="SAM" id="MobiDB-lite"/>
    </source>
</evidence>
<proteinExistence type="predicted"/>
<comment type="caution">
    <text evidence="4">The sequence shown here is derived from an EMBL/GenBank/DDBJ whole genome shotgun (WGS) entry which is preliminary data.</text>
</comment>
<dbReference type="EMBL" id="FQVY01000001">
    <property type="protein sequence ID" value="SHF86420.1"/>
    <property type="molecule type" value="Genomic_DNA"/>
</dbReference>
<evidence type="ECO:0008006" key="6">
    <source>
        <dbReference type="Google" id="ProtNLM"/>
    </source>
</evidence>
<dbReference type="RefSeq" id="WP_021660443.1">
    <property type="nucleotide sequence ID" value="NZ_FQVY01000001.1"/>
</dbReference>
<evidence type="ECO:0000256" key="3">
    <source>
        <dbReference type="SAM" id="SignalP"/>
    </source>
</evidence>
<feature type="transmembrane region" description="Helical" evidence="2">
    <location>
        <begin position="557"/>
        <end position="576"/>
    </location>
</feature>
<reference evidence="5" key="1">
    <citation type="submission" date="2016-11" db="EMBL/GenBank/DDBJ databases">
        <authorList>
            <person name="Jaros S."/>
            <person name="Januszkiewicz K."/>
            <person name="Wedrychowicz H."/>
        </authorList>
    </citation>
    <scope>NUCLEOTIDE SEQUENCE [LARGE SCALE GENOMIC DNA]</scope>
    <source>
        <strain evidence="5">DSM 4029</strain>
    </source>
</reference>
<evidence type="ECO:0000313" key="4">
    <source>
        <dbReference type="EMBL" id="SHF86420.1"/>
    </source>
</evidence>
<dbReference type="Proteomes" id="UP000184089">
    <property type="component" value="Unassembled WGS sequence"/>
</dbReference>
<organism evidence="4 5">
    <name type="scientific">Bittarella massiliensis</name>
    <name type="common">ex Durand et al. 2017</name>
    <dbReference type="NCBI Taxonomy" id="1720313"/>
    <lineage>
        <taxon>Bacteria</taxon>
        <taxon>Bacillati</taxon>
        <taxon>Bacillota</taxon>
        <taxon>Clostridia</taxon>
        <taxon>Eubacteriales</taxon>
        <taxon>Oscillospiraceae</taxon>
        <taxon>Bittarella (ex Durand et al. 2017)</taxon>
    </lineage>
</organism>
<dbReference type="InterPro" id="IPR011050">
    <property type="entry name" value="Pectin_lyase_fold/virulence"/>
</dbReference>
<keyword evidence="2" id="KW-1133">Transmembrane helix</keyword>
<feature type="region of interest" description="Disordered" evidence="1">
    <location>
        <begin position="519"/>
        <end position="556"/>
    </location>
</feature>
<feature type="signal peptide" evidence="3">
    <location>
        <begin position="1"/>
        <end position="22"/>
    </location>
</feature>
<protein>
    <recommendedName>
        <fullName evidence="6">LPXTG cell wall anchor domain-containing protein</fullName>
    </recommendedName>
</protein>
<feature type="chain" id="PRO_5042902887" description="LPXTG cell wall anchor domain-containing protein" evidence="3">
    <location>
        <begin position="23"/>
        <end position="584"/>
    </location>
</feature>
<dbReference type="SUPFAM" id="SSF51126">
    <property type="entry name" value="Pectin lyase-like"/>
    <property type="match status" value="2"/>
</dbReference>
<accession>A0AAQ1MCC4</accession>
<dbReference type="AlphaFoldDB" id="A0AAQ1MCC4"/>
<sequence>MKMKRVLSVLLSLGLVVAAVPAQTLAKGEETVRISSSQELVEAIHNQKDGQTWVLEAGLYDLGDDCLDVVANINGVEKGFVFPLFANDLSIRGEGEVSIISSYDPATGNWAGQNFVTVGGDGVTLENLTLKGNPNSFYDGQCNKAIELMGGKDLTLKDIVLGTLQASDGSVSSGSIYISSADAGNTVIEGVEMASWISAKSVTSGSVTVKNVTQDFADNTYAGYSDEVYGYAWNPGVSGDKVSLEGLTIKVDNKSNFVKQISDNLRPGTTVELTEDIAVSEMVYLRADGVSIRGGGHTITAADNFQMGSHGQINLVKVEADGVTLEDLQLVATAANKHALDIWGADGVTLRNVELDHSAAKTGAPLVNNSSNVTIEGTFRAVTGEHSWYGVNLDDRYGKATLTFAEGAAVSYESKAAEEKPFVYLELATTKPSEAIVNPENGGLLLDPENGQFVEHSHQYGSWQSDEAEHWKSCECGAESERAAHTFVWVLDKEATETEAGNKHEVCSVCGYARAAVEIPATGSQTTPPDEEEPGDTPEEQPGEGEKADTPTTGDSAILLGAGLAAALGAAALVVLKKRKASAR</sequence>